<dbReference type="InterPro" id="IPR020556">
    <property type="entry name" value="Amidase_CS"/>
</dbReference>
<dbReference type="InterPro" id="IPR023631">
    <property type="entry name" value="Amidase_dom"/>
</dbReference>
<dbReference type="GO" id="GO:0004040">
    <property type="term" value="F:amidase activity"/>
    <property type="evidence" value="ECO:0007669"/>
    <property type="project" value="UniProtKB-EC"/>
</dbReference>
<dbReference type="InterPro" id="IPR001138">
    <property type="entry name" value="Zn2Cys6_DnaBD"/>
</dbReference>
<comment type="caution">
    <text evidence="8">The sequence shown here is derived from an EMBL/GenBank/DDBJ whole genome shotgun (WGS) entry which is preliminary data.</text>
</comment>
<protein>
    <recommendedName>
        <fullName evidence="3">amidase</fullName>
        <ecNumber evidence="3">3.5.1.4</ecNumber>
    </recommendedName>
</protein>
<evidence type="ECO:0000259" key="7">
    <source>
        <dbReference type="Pfam" id="PF01425"/>
    </source>
</evidence>
<evidence type="ECO:0000256" key="6">
    <source>
        <dbReference type="SAM" id="MobiDB-lite"/>
    </source>
</evidence>
<dbReference type="PROSITE" id="PS00571">
    <property type="entry name" value="AMIDASES"/>
    <property type="match status" value="1"/>
</dbReference>
<evidence type="ECO:0000256" key="5">
    <source>
        <dbReference type="ARBA" id="ARBA00023242"/>
    </source>
</evidence>
<dbReference type="PANTHER" id="PTHR46072">
    <property type="entry name" value="AMIDASE-RELATED-RELATED"/>
    <property type="match status" value="1"/>
</dbReference>
<sequence length="1039" mass="115942">MSPAQWEIKAEACRQILQKSLKPEWLLPPDQLPPSSQLNVSNFIESCGQLTPRELQITASTAAELTAQMAEGKLTAVETVTAFLRRGHIAHQLVNFATEFMVEDALAAAEELDAHFKKTGKLVGPLHGVPISAKEHLSLKGRRVHSGYVAWADNVANEDALVIRLSRAAGAVFHVRTNEPQSVMHLDCSNPIYGTTVNPYNRNLTSGGSSGGEGASLGLRCAVMGIGTDIGGSVRVPAAFCGSYGIRTTAMRNPYKGVCIPGLGQESIRCVLSPLANSIADLDLFQKAIIDQEPWEEETQLVPLPWKRREPYKSGDFTIGVIWDDGMAHPHPPVTRALKHAVAKLQDAGIKVLDFEPYNHKEGAEIIQTLYFPDAAATQRELLEKGGEPVAFLTEWAFAYSKPEPLSIRENWELNVRRDNFRDVYHKTMKDRGVDFILCPAYVGPPARLGEAQYWHYTTIWNILDQPSVIFPTGIHVDPAIDVVEESYKPRSAEDEREFKKYIPEDFKDAPIALQLAGKHFRDEDTIAASEVVSRIILHTTEAPVGRQRKVKCGEERPCCRNCAGSGRDCAWPSSDQLHDRRFRGRRLTAPEKHASHGPSPPSPTPSSCDELSLISFGNRQLPEIEHDLSHHYLNVLVTALLLPTVTEADLEDYGTQVMGMMMSCDSVKYAVLANSASNKFMLTKNCRYQSTALRYYLRAIESVNRSLLDLGSSHESPSDTLLTTVVYLYLYNVSQTSTPDDNLNADFCTLQFWGADTSLDARKHVDGAMSLLKLRYEDKRSPLSMSSTLHRLATESVLYQAFLLAARKPFAPNFHIDPQFMAQSESFLDNKLINTLFSDSSLVLGLPLRLYRLITVIIDLLNSPEHPSAETVTRLLQEIKPWEEFVTTDTTETGSLPFPTPSEGFQRDAITLFVLAASLLLDYITEYSISTPSTREAGPLGITSGTTSPFLQTTRWQVVRALSILRRPEAYETWTRCYLGAWPMLILGYSVTSKEDINLVKLVLHQMRDRMGYGEIQRIIDDLRDVWSMRERATVDSQ</sequence>
<evidence type="ECO:0000256" key="4">
    <source>
        <dbReference type="ARBA" id="ARBA00022801"/>
    </source>
</evidence>
<comment type="catalytic activity">
    <reaction evidence="1">
        <text>a monocarboxylic acid amide + H2O = a monocarboxylate + NH4(+)</text>
        <dbReference type="Rhea" id="RHEA:12020"/>
        <dbReference type="ChEBI" id="CHEBI:15377"/>
        <dbReference type="ChEBI" id="CHEBI:28938"/>
        <dbReference type="ChEBI" id="CHEBI:35757"/>
        <dbReference type="ChEBI" id="CHEBI:83628"/>
        <dbReference type="EC" id="3.5.1.4"/>
    </reaction>
</comment>
<dbReference type="PANTHER" id="PTHR46072:SF4">
    <property type="entry name" value="AMIDASE C550.07-RELATED"/>
    <property type="match status" value="1"/>
</dbReference>
<keyword evidence="5" id="KW-0539">Nucleus</keyword>
<dbReference type="AlphaFoldDB" id="A0A8H4FG52"/>
<dbReference type="Pfam" id="PF11951">
    <property type="entry name" value="Fungal_trans_2"/>
    <property type="match status" value="1"/>
</dbReference>
<dbReference type="EC" id="3.5.1.4" evidence="3"/>
<accession>A0A8H4FG52</accession>
<gene>
    <name evidence="8" type="ORF">GCG54_00010849</name>
</gene>
<dbReference type="RefSeq" id="XP_045260327.1">
    <property type="nucleotide sequence ID" value="XM_045410762.1"/>
</dbReference>
<dbReference type="InterPro" id="IPR021858">
    <property type="entry name" value="Fun_TF"/>
</dbReference>
<feature type="region of interest" description="Disordered" evidence="6">
    <location>
        <begin position="590"/>
        <end position="609"/>
    </location>
</feature>
<dbReference type="GO" id="GO:0000981">
    <property type="term" value="F:DNA-binding transcription factor activity, RNA polymerase II-specific"/>
    <property type="evidence" value="ECO:0007669"/>
    <property type="project" value="InterPro"/>
</dbReference>
<keyword evidence="4" id="KW-0378">Hydrolase</keyword>
<comment type="similarity">
    <text evidence="2">Belongs to the amidase family.</text>
</comment>
<organism evidence="8 9">
    <name type="scientific">Colletotrichum gloeosporioides</name>
    <name type="common">Anthracnose fungus</name>
    <name type="synonym">Glomerella cingulata</name>
    <dbReference type="NCBI Taxonomy" id="474922"/>
    <lineage>
        <taxon>Eukaryota</taxon>
        <taxon>Fungi</taxon>
        <taxon>Dikarya</taxon>
        <taxon>Ascomycota</taxon>
        <taxon>Pezizomycotina</taxon>
        <taxon>Sordariomycetes</taxon>
        <taxon>Hypocreomycetidae</taxon>
        <taxon>Glomerellales</taxon>
        <taxon>Glomerellaceae</taxon>
        <taxon>Colletotrichum</taxon>
        <taxon>Colletotrichum gloeosporioides species complex</taxon>
    </lineage>
</organism>
<dbReference type="GO" id="GO:0008270">
    <property type="term" value="F:zinc ion binding"/>
    <property type="evidence" value="ECO:0007669"/>
    <property type="project" value="InterPro"/>
</dbReference>
<feature type="domain" description="Amidase" evidence="7">
    <location>
        <begin position="78"/>
        <end position="525"/>
    </location>
</feature>
<reference evidence="8" key="2">
    <citation type="submission" date="2020-03" db="EMBL/GenBank/DDBJ databases">
        <authorList>
            <person name="Fu F.-F."/>
            <person name="Chen J."/>
        </authorList>
    </citation>
    <scope>NUCLEOTIDE SEQUENCE</scope>
    <source>
        <strain evidence="8">Lc1</strain>
    </source>
</reference>
<evidence type="ECO:0000256" key="3">
    <source>
        <dbReference type="ARBA" id="ARBA00012922"/>
    </source>
</evidence>
<dbReference type="Proteomes" id="UP000613401">
    <property type="component" value="Unassembled WGS sequence"/>
</dbReference>
<dbReference type="EMBL" id="WVTB01000069">
    <property type="protein sequence ID" value="KAF3801168.1"/>
    <property type="molecule type" value="Genomic_DNA"/>
</dbReference>
<keyword evidence="9" id="KW-1185">Reference proteome</keyword>
<evidence type="ECO:0000256" key="1">
    <source>
        <dbReference type="ARBA" id="ARBA00001311"/>
    </source>
</evidence>
<dbReference type="Gene3D" id="3.90.1300.10">
    <property type="entry name" value="Amidase signature (AS) domain"/>
    <property type="match status" value="1"/>
</dbReference>
<dbReference type="SUPFAM" id="SSF75304">
    <property type="entry name" value="Amidase signature (AS) enzymes"/>
    <property type="match status" value="1"/>
</dbReference>
<dbReference type="CDD" id="cd00067">
    <property type="entry name" value="GAL4"/>
    <property type="match status" value="1"/>
</dbReference>
<proteinExistence type="inferred from homology"/>
<reference evidence="8" key="1">
    <citation type="journal article" date="2020" name="Phytopathology">
        <title>Genome sequence and comparative analysis of Colletotrichum gloeosporioides isolated from Liriodendron leaves.</title>
        <authorList>
            <person name="Fu F.F."/>
            <person name="Hao Z."/>
            <person name="Wang P."/>
            <person name="Lu Y."/>
            <person name="Xue L.J."/>
            <person name="Wei G."/>
            <person name="Tian Y."/>
            <person name="Baishi H."/>
            <person name="Xu H."/>
            <person name="Shi J."/>
            <person name="Cheng T."/>
            <person name="Wang G."/>
            <person name="Yi Y."/>
            <person name="Chen J."/>
        </authorList>
    </citation>
    <scope>NUCLEOTIDE SEQUENCE</scope>
    <source>
        <strain evidence="8">Lc1</strain>
    </source>
</reference>
<dbReference type="Pfam" id="PF01425">
    <property type="entry name" value="Amidase"/>
    <property type="match status" value="1"/>
</dbReference>
<dbReference type="InterPro" id="IPR036928">
    <property type="entry name" value="AS_sf"/>
</dbReference>
<evidence type="ECO:0000313" key="9">
    <source>
        <dbReference type="Proteomes" id="UP000613401"/>
    </source>
</evidence>
<evidence type="ECO:0000256" key="2">
    <source>
        <dbReference type="ARBA" id="ARBA00009199"/>
    </source>
</evidence>
<name>A0A8H4FG52_COLGL</name>
<dbReference type="GeneID" id="69017976"/>
<evidence type="ECO:0000313" key="8">
    <source>
        <dbReference type="EMBL" id="KAF3801168.1"/>
    </source>
</evidence>